<accession>A0A1G7TSB7</accession>
<keyword evidence="5" id="KW-1185">Reference proteome</keyword>
<dbReference type="AlphaFoldDB" id="A0A1H0EVW6"/>
<evidence type="ECO:0000313" key="6">
    <source>
        <dbReference type="Proteomes" id="UP000199134"/>
    </source>
</evidence>
<reference evidence="3 6" key="1">
    <citation type="submission" date="2016-10" db="EMBL/GenBank/DDBJ databases">
        <authorList>
            <person name="de Groot N.N."/>
        </authorList>
    </citation>
    <scope>NUCLEOTIDE SEQUENCE [LARGE SCALE GENOMIC DNA]</scope>
    <source>
        <strain evidence="6">BP1-145</strain>
        <strain evidence="3">BP1-148</strain>
    </source>
</reference>
<name>A0A1H0EVW6_9BACT</name>
<accession>A0A1H0EVW6</accession>
<dbReference type="PROSITE" id="PS51257">
    <property type="entry name" value="PROKAR_LIPOPROTEIN"/>
    <property type="match status" value="1"/>
</dbReference>
<dbReference type="Pfam" id="PF16324">
    <property type="entry name" value="DUF4960"/>
    <property type="match status" value="1"/>
</dbReference>
<protein>
    <recommendedName>
        <fullName evidence="2">DUF4960 domain-containing protein</fullName>
    </recommendedName>
</protein>
<proteinExistence type="predicted"/>
<gene>
    <name evidence="4" type="ORF">SAMN04487900_10475</name>
    <name evidence="3" type="ORF">SAMN04487901_103121</name>
</gene>
<organism evidence="4 6">
    <name type="scientific">Prevotella communis</name>
    <dbReference type="NCBI Taxonomy" id="2913614"/>
    <lineage>
        <taxon>Bacteria</taxon>
        <taxon>Pseudomonadati</taxon>
        <taxon>Bacteroidota</taxon>
        <taxon>Bacteroidia</taxon>
        <taxon>Bacteroidales</taxon>
        <taxon>Prevotellaceae</taxon>
        <taxon>Prevotella</taxon>
    </lineage>
</organism>
<dbReference type="STRING" id="645274.SAMN04487901_103121"/>
<evidence type="ECO:0000259" key="2">
    <source>
        <dbReference type="Pfam" id="PF16324"/>
    </source>
</evidence>
<feature type="chain" id="PRO_5041121880" description="DUF4960 domain-containing protein" evidence="1">
    <location>
        <begin position="20"/>
        <end position="469"/>
    </location>
</feature>
<evidence type="ECO:0000313" key="3">
    <source>
        <dbReference type="EMBL" id="SDG38195.1"/>
    </source>
</evidence>
<dbReference type="InterPro" id="IPR032526">
    <property type="entry name" value="DUF4960"/>
</dbReference>
<dbReference type="EMBL" id="FNCQ01000003">
    <property type="protein sequence ID" value="SDG38195.1"/>
    <property type="molecule type" value="Genomic_DNA"/>
</dbReference>
<evidence type="ECO:0000256" key="1">
    <source>
        <dbReference type="SAM" id="SignalP"/>
    </source>
</evidence>
<dbReference type="Gene3D" id="2.60.40.2340">
    <property type="match status" value="1"/>
</dbReference>
<evidence type="ECO:0000313" key="4">
    <source>
        <dbReference type="EMBL" id="SDN86419.1"/>
    </source>
</evidence>
<feature type="signal peptide" evidence="1">
    <location>
        <begin position="1"/>
        <end position="19"/>
    </location>
</feature>
<sequence length="469" mass="51100">MKTKIFNIICALMVACGFAACSDDHTGSLSVGGDCLVQKFVLNDQYEATIDMATKLIKVKVPVDFTAKSDMVVTSMIVSPGASSNIKQGDHINVEADQTLRITNGDLMMEYRIAVRNDEAKLYNFYLSGIKGAINEEDKTITVYVLGISGIDLSNASFTVDNSEDAVSFPASGSTADFSDPNNPFQLTLNDGTATNTYTVKIVLIDKPVAIFAGNAANVDELKDEEKAAAKWLTSNIQGSAYVSWEQIANFDGLLDECKFIFFHRQTGAYTSFSGFEGGEKSAMDALPKLKEYWKKGGAFVLQRMGVNLAAALGAMPQDGCPNNCWGGNGEGGPQMGDDPWTLPVFDKNHALWQGLVVNPANPEAIYTLDKDYTICNSASQYHWDGVSDEALYQKFDEVTGGKARRLTGHGNEISSWELKNYDGNFGKGGIICFGAGLLDWYSPTDYTSVYHENMGKILMNAYHYLTGE</sequence>
<evidence type="ECO:0000313" key="5">
    <source>
        <dbReference type="Proteomes" id="UP000198779"/>
    </source>
</evidence>
<dbReference type="EMBL" id="FNIW01000004">
    <property type="protein sequence ID" value="SDN86419.1"/>
    <property type="molecule type" value="Genomic_DNA"/>
</dbReference>
<keyword evidence="1" id="KW-0732">Signal</keyword>
<dbReference type="Proteomes" id="UP000198779">
    <property type="component" value="Unassembled WGS sequence"/>
</dbReference>
<feature type="domain" description="DUF4960" evidence="2">
    <location>
        <begin position="212"/>
        <end position="466"/>
    </location>
</feature>
<dbReference type="RefSeq" id="WP_091815138.1">
    <property type="nucleotide sequence ID" value="NZ_FNCQ01000003.1"/>
</dbReference>
<dbReference type="Proteomes" id="UP000199134">
    <property type="component" value="Unassembled WGS sequence"/>
</dbReference>
<dbReference type="OrthoDB" id="696008at2"/>
<reference evidence="4 5" key="2">
    <citation type="submission" date="2016-10" db="EMBL/GenBank/DDBJ databases">
        <authorList>
            <person name="Varghese N."/>
            <person name="Submissions S."/>
        </authorList>
    </citation>
    <scope>NUCLEOTIDE SEQUENCE</scope>
    <source>
        <strain evidence="4">BP1-145</strain>
        <strain evidence="5">BP1-148</strain>
    </source>
</reference>